<dbReference type="PANTHER" id="PTHR38479:SF2">
    <property type="entry name" value="WINGED HELIX DNA-BINDING DOMAIN-CONTAINING PROTEIN"/>
    <property type="match status" value="1"/>
</dbReference>
<name>A0A9D9IP72_9BACT</name>
<reference evidence="1" key="1">
    <citation type="submission" date="2020-10" db="EMBL/GenBank/DDBJ databases">
        <authorList>
            <person name="Gilroy R."/>
        </authorList>
    </citation>
    <scope>NUCLEOTIDE SEQUENCE</scope>
    <source>
        <strain evidence="1">6919</strain>
    </source>
</reference>
<evidence type="ECO:0000313" key="1">
    <source>
        <dbReference type="EMBL" id="MBO8476348.1"/>
    </source>
</evidence>
<dbReference type="Pfam" id="PF06224">
    <property type="entry name" value="AlkZ-like"/>
    <property type="match status" value="1"/>
</dbReference>
<dbReference type="InterPro" id="IPR009351">
    <property type="entry name" value="AlkZ-like"/>
</dbReference>
<evidence type="ECO:0000313" key="2">
    <source>
        <dbReference type="Proteomes" id="UP000823598"/>
    </source>
</evidence>
<dbReference type="PANTHER" id="PTHR38479">
    <property type="entry name" value="LMO0824 PROTEIN"/>
    <property type="match status" value="1"/>
</dbReference>
<dbReference type="GO" id="GO:0003677">
    <property type="term" value="F:DNA binding"/>
    <property type="evidence" value="ECO:0007669"/>
    <property type="project" value="UniProtKB-KW"/>
</dbReference>
<gene>
    <name evidence="1" type="ORF">IAB88_05080</name>
</gene>
<dbReference type="EMBL" id="JADIMC010000058">
    <property type="protein sequence ID" value="MBO8476348.1"/>
    <property type="molecule type" value="Genomic_DNA"/>
</dbReference>
<comment type="caution">
    <text evidence="1">The sequence shown here is derived from an EMBL/GenBank/DDBJ whole genome shotgun (WGS) entry which is preliminary data.</text>
</comment>
<dbReference type="AlphaFoldDB" id="A0A9D9IP72"/>
<accession>A0A9D9IP72</accession>
<sequence>MNIPGIRLLNQQLINPQISDVHDLVSWMGMLQAQDYRMMRWAVGIRMRHPSMKAFREAYDAGKIIRTHLFRCTWQIVAAKDVRWMLKLCSDKNKSAINGYMAYRGDNIGENEYEHTNNIIRQILAGHKSMTKETLIRQLEKQGITSNAHKISIYLRRAEQDGIICSGELDNRQNTYALLDERVPPTKELTRDESITLLAQNIFEVTYRQP</sequence>
<reference evidence="1" key="2">
    <citation type="journal article" date="2021" name="PeerJ">
        <title>Extensive microbial diversity within the chicken gut microbiome revealed by metagenomics and culture.</title>
        <authorList>
            <person name="Gilroy R."/>
            <person name="Ravi A."/>
            <person name="Getino M."/>
            <person name="Pursley I."/>
            <person name="Horton D.L."/>
            <person name="Alikhan N.F."/>
            <person name="Baker D."/>
            <person name="Gharbi K."/>
            <person name="Hall N."/>
            <person name="Watson M."/>
            <person name="Adriaenssens E.M."/>
            <person name="Foster-Nyarko E."/>
            <person name="Jarju S."/>
            <person name="Secka A."/>
            <person name="Antonio M."/>
            <person name="Oren A."/>
            <person name="Chaudhuri R.R."/>
            <person name="La Ragione R."/>
            <person name="Hildebrand F."/>
            <person name="Pallen M.J."/>
        </authorList>
    </citation>
    <scope>NUCLEOTIDE SEQUENCE</scope>
    <source>
        <strain evidence="1">6919</strain>
    </source>
</reference>
<protein>
    <submittedName>
        <fullName evidence="1">Winged helix DNA-binding domain-containing protein</fullName>
    </submittedName>
</protein>
<dbReference type="Proteomes" id="UP000823598">
    <property type="component" value="Unassembled WGS sequence"/>
</dbReference>
<organism evidence="1 2">
    <name type="scientific">Candidatus Limisoma faecipullorum</name>
    <dbReference type="NCBI Taxonomy" id="2840854"/>
    <lineage>
        <taxon>Bacteria</taxon>
        <taxon>Pseudomonadati</taxon>
        <taxon>Bacteroidota</taxon>
        <taxon>Bacteroidia</taxon>
        <taxon>Bacteroidales</taxon>
        <taxon>Candidatus Limisoma</taxon>
    </lineage>
</organism>
<proteinExistence type="predicted"/>
<keyword evidence="1" id="KW-0238">DNA-binding</keyword>